<dbReference type="PANTHER" id="PTHR31594:SF16">
    <property type="entry name" value="SI:CH211-281L24.3"/>
    <property type="match status" value="1"/>
</dbReference>
<dbReference type="PROSITE" id="PS51450">
    <property type="entry name" value="LRR"/>
    <property type="match status" value="1"/>
</dbReference>
<dbReference type="Gene3D" id="3.80.10.10">
    <property type="entry name" value="Ribonuclease Inhibitor"/>
    <property type="match status" value="1"/>
</dbReference>
<dbReference type="AlphaFoldDB" id="A0AAD6FWN5"/>
<dbReference type="InterPro" id="IPR001611">
    <property type="entry name" value="Leu-rich_rpt"/>
</dbReference>
<dbReference type="Pfam" id="PF13516">
    <property type="entry name" value="LRR_6"/>
    <property type="match status" value="2"/>
</dbReference>
<organism evidence="1 2">
    <name type="scientific">Pogonophryne albipinna</name>
    <dbReference type="NCBI Taxonomy" id="1090488"/>
    <lineage>
        <taxon>Eukaryota</taxon>
        <taxon>Metazoa</taxon>
        <taxon>Chordata</taxon>
        <taxon>Craniata</taxon>
        <taxon>Vertebrata</taxon>
        <taxon>Euteleostomi</taxon>
        <taxon>Actinopterygii</taxon>
        <taxon>Neopterygii</taxon>
        <taxon>Teleostei</taxon>
        <taxon>Neoteleostei</taxon>
        <taxon>Acanthomorphata</taxon>
        <taxon>Eupercaria</taxon>
        <taxon>Perciformes</taxon>
        <taxon>Notothenioidei</taxon>
        <taxon>Pogonophryne</taxon>
    </lineage>
</organism>
<reference evidence="1" key="1">
    <citation type="submission" date="2022-11" db="EMBL/GenBank/DDBJ databases">
        <title>Chromosome-level genome of Pogonophryne albipinna.</title>
        <authorList>
            <person name="Jo E."/>
        </authorList>
    </citation>
    <scope>NUCLEOTIDE SEQUENCE</scope>
    <source>
        <strain evidence="1">SGF0006</strain>
        <tissue evidence="1">Muscle</tissue>
    </source>
</reference>
<name>A0AAD6FWN5_9TELE</name>
<dbReference type="Proteomes" id="UP001219934">
    <property type="component" value="Unassembled WGS sequence"/>
</dbReference>
<dbReference type="PANTHER" id="PTHR31594">
    <property type="entry name" value="AIG1-TYPE G DOMAIN-CONTAINING PROTEIN"/>
    <property type="match status" value="1"/>
</dbReference>
<comment type="caution">
    <text evidence="1">The sequence shown here is derived from an EMBL/GenBank/DDBJ whole genome shotgun (WGS) entry which is preliminary data.</text>
</comment>
<dbReference type="InterPro" id="IPR032675">
    <property type="entry name" value="LRR_dom_sf"/>
</dbReference>
<keyword evidence="2" id="KW-1185">Reference proteome</keyword>
<evidence type="ECO:0000313" key="1">
    <source>
        <dbReference type="EMBL" id="KAJ4949428.1"/>
    </source>
</evidence>
<protein>
    <submittedName>
        <fullName evidence="1">Uncharacterized protein</fullName>
    </submittedName>
</protein>
<evidence type="ECO:0000313" key="2">
    <source>
        <dbReference type="Proteomes" id="UP001219934"/>
    </source>
</evidence>
<gene>
    <name evidence="1" type="ORF">JOQ06_020943</name>
</gene>
<sequence length="320" mass="35512">MRKNLFLQENITRLLPYLDRIVFERPCPSFVLTAIREIYKARASSIIPSLLRSLDHVINLTCREMSPMDCAALLYTLAHSDGVKLNLLWASIPAWNTQSILLNLDKVSQLSVDRNLLLRLVHGCAASDAQQGAAESLLRTTAGPSPHPETQQTGTQLILQDCEVQDSGLDLLFPVLHKVKLRASKAVLLQLVSLVPVNSEWDTVGRAVSLCKALEGELDLSYSSLDQRACAALALMLDFSEELTELDLSHCQLTDQLLLTLSAQLHKVQVLDLSHNNITDASTDLLLQLVSINPSIHTVQLFGNKIVERTSFVKDKKFEI</sequence>
<proteinExistence type="predicted"/>
<dbReference type="SUPFAM" id="SSF52047">
    <property type="entry name" value="RNI-like"/>
    <property type="match status" value="1"/>
</dbReference>
<dbReference type="EMBL" id="JAPTMU010000001">
    <property type="protein sequence ID" value="KAJ4949428.1"/>
    <property type="molecule type" value="Genomic_DNA"/>
</dbReference>
<accession>A0AAD6FWN5</accession>
<dbReference type="InterPro" id="IPR052090">
    <property type="entry name" value="Cytolytic_pore-forming_toxin"/>
</dbReference>